<comment type="caution">
    <text evidence="2">The sequence shown here is derived from an EMBL/GenBank/DDBJ whole genome shotgun (WGS) entry which is preliminary data.</text>
</comment>
<reference evidence="2 3" key="1">
    <citation type="submission" date="2016-07" db="EMBL/GenBank/DDBJ databases">
        <title>Pervasive Adenine N6-methylation of Active Genes in Fungi.</title>
        <authorList>
            <consortium name="DOE Joint Genome Institute"/>
            <person name="Mondo S.J."/>
            <person name="Dannebaum R.O."/>
            <person name="Kuo R.C."/>
            <person name="Labutti K."/>
            <person name="Haridas S."/>
            <person name="Kuo A."/>
            <person name="Salamov A."/>
            <person name="Ahrendt S.R."/>
            <person name="Lipzen A."/>
            <person name="Sullivan W."/>
            <person name="Andreopoulos W.B."/>
            <person name="Clum A."/>
            <person name="Lindquist E."/>
            <person name="Daum C."/>
            <person name="Ramamoorthy G.K."/>
            <person name="Gryganskyi A."/>
            <person name="Culley D."/>
            <person name="Magnuson J.K."/>
            <person name="James T.Y."/>
            <person name="O'Malley M.A."/>
            <person name="Stajich J.E."/>
            <person name="Spatafora J.W."/>
            <person name="Visel A."/>
            <person name="Grigoriev I.V."/>
        </authorList>
    </citation>
    <scope>NUCLEOTIDE SEQUENCE [LARGE SCALE GENOMIC DNA]</scope>
    <source>
        <strain evidence="2 3">CBS 115471</strain>
    </source>
</reference>
<feature type="region of interest" description="Disordered" evidence="1">
    <location>
        <begin position="1"/>
        <end position="22"/>
    </location>
</feature>
<accession>A0A1Y1ZSH3</accession>
<sequence length="173" mass="19137">MPTFSLRDRHRQRQARKAQTHLPATIPSPVVLQPWSYDLTIQLLAARRRDISSTSHKHDYFERAVTRRVDAANGDGYGVEEACPCTCHGSRDSVLDDGRRNMAKRGVKKGIVEGGEKRLSSGDGPVHGQRQKLVLSSGVASETEKDVGGRYKAVVRLLGGVHGVMGRRLLREK</sequence>
<organism evidence="2 3">
    <name type="scientific">Clohesyomyces aquaticus</name>
    <dbReference type="NCBI Taxonomy" id="1231657"/>
    <lineage>
        <taxon>Eukaryota</taxon>
        <taxon>Fungi</taxon>
        <taxon>Dikarya</taxon>
        <taxon>Ascomycota</taxon>
        <taxon>Pezizomycotina</taxon>
        <taxon>Dothideomycetes</taxon>
        <taxon>Pleosporomycetidae</taxon>
        <taxon>Pleosporales</taxon>
        <taxon>Lindgomycetaceae</taxon>
        <taxon>Clohesyomyces</taxon>
    </lineage>
</organism>
<evidence type="ECO:0000313" key="2">
    <source>
        <dbReference type="EMBL" id="ORY13154.1"/>
    </source>
</evidence>
<dbReference type="EMBL" id="MCFA01000044">
    <property type="protein sequence ID" value="ORY13154.1"/>
    <property type="molecule type" value="Genomic_DNA"/>
</dbReference>
<gene>
    <name evidence="2" type="ORF">BCR34DRAFT_586687</name>
</gene>
<evidence type="ECO:0000313" key="3">
    <source>
        <dbReference type="Proteomes" id="UP000193144"/>
    </source>
</evidence>
<protein>
    <submittedName>
        <fullName evidence="2">Uncharacterized protein</fullName>
    </submittedName>
</protein>
<dbReference type="Proteomes" id="UP000193144">
    <property type="component" value="Unassembled WGS sequence"/>
</dbReference>
<keyword evidence="3" id="KW-1185">Reference proteome</keyword>
<dbReference type="AlphaFoldDB" id="A0A1Y1ZSH3"/>
<name>A0A1Y1ZSH3_9PLEO</name>
<evidence type="ECO:0000256" key="1">
    <source>
        <dbReference type="SAM" id="MobiDB-lite"/>
    </source>
</evidence>
<proteinExistence type="predicted"/>
<feature type="compositionally biased region" description="Basic residues" evidence="1">
    <location>
        <begin position="8"/>
        <end position="19"/>
    </location>
</feature>